<evidence type="ECO:0000256" key="1">
    <source>
        <dbReference type="SAM" id="MobiDB-lite"/>
    </source>
</evidence>
<dbReference type="NCBIfam" id="TIGR04388">
    <property type="entry name" value="Lepto_longest"/>
    <property type="match status" value="1"/>
</dbReference>
<name>A0A4V3JXN9_9LEPT</name>
<dbReference type="GO" id="GO:0006629">
    <property type="term" value="P:lipid metabolic process"/>
    <property type="evidence" value="ECO:0007669"/>
    <property type="project" value="InterPro"/>
</dbReference>
<dbReference type="Gene3D" id="3.40.50.1820">
    <property type="entry name" value="alpha/beta hydrolase"/>
    <property type="match status" value="1"/>
</dbReference>
<comment type="caution">
    <text evidence="2">The sequence shown here is derived from an EMBL/GenBank/DDBJ whole genome shotgun (WGS) entry which is preliminary data.</text>
</comment>
<feature type="region of interest" description="Disordered" evidence="1">
    <location>
        <begin position="599"/>
        <end position="618"/>
    </location>
</feature>
<dbReference type="EMBL" id="RQHW01000064">
    <property type="protein sequence ID" value="TGN17770.1"/>
    <property type="molecule type" value="Genomic_DNA"/>
</dbReference>
<dbReference type="OrthoDB" id="345532at2"/>
<dbReference type="RefSeq" id="WP_135761620.1">
    <property type="nucleotide sequence ID" value="NZ_RQHW01000064.1"/>
</dbReference>
<sequence length="618" mass="64999">TASLLGPLANLASTGLPLLQSTANVGAAVIRGAIQAIDGSRNGPEGIVAGLVNGMFGVMTAGGGMDLTRFATAAPLLQNTALGVGISYDKQNGWGGSLGIGNAVTNAGIRFSEYGGASLNGSTSLFNGIQINGSYNAATGGFGIGANINAGEGPRSGANLNINYDTIERFSGGISYTDSTTGFGMSYRVDREGNVTISSLLNGVVMGTVTGNGYSNMDMDWVQHNINAAQDRGRALAQVAKLREAGLTDEQIQGLSEEDKSKLERKIDEDKILKEKANLTAEQIKDLSPDKRAELLNEHMPASVTLEGIALGALGALTAFGASALTLLMGTSVWKAGAQIVNDIITFPQKLMDVWNGTPAVNPEVLSKEDGALLSAAVYSDLNHREKQELLKKSGNRYDILTNDELQGTELEKLVFTDKEVTGLDSMLVKKTIIVDGVKKNVYIYATGGTEFNGVADAAADGAAVLGLSSQYELAMKNAEAIKQYLIDNDPGAEFIVTGHSLGGGVSSAIALNLGIKAVTFNPAGVNYLTHGNQNAYSDGWNQIDAYITPTDPLNSIQRVLFPFIGPNGRTHTETILTPNGIFNGHSITNFVDHYFPPSSERDGVLAPPPIDYGERKT</sequence>
<reference evidence="2" key="1">
    <citation type="journal article" date="2019" name="PLoS Negl. Trop. Dis.">
        <title>Revisiting the worldwide diversity of Leptospira species in the environment.</title>
        <authorList>
            <person name="Vincent A.T."/>
            <person name="Schiettekatte O."/>
            <person name="Bourhy P."/>
            <person name="Veyrier F.J."/>
            <person name="Picardeau M."/>
        </authorList>
    </citation>
    <scope>NUCLEOTIDE SEQUENCE [LARGE SCALE GENOMIC DNA]</scope>
    <source>
        <strain evidence="2">201300427</strain>
    </source>
</reference>
<gene>
    <name evidence="2" type="ORF">EHS15_16115</name>
</gene>
<proteinExistence type="predicted"/>
<organism evidence="2 3">
    <name type="scientific">Leptospira idonii</name>
    <dbReference type="NCBI Taxonomy" id="1193500"/>
    <lineage>
        <taxon>Bacteria</taxon>
        <taxon>Pseudomonadati</taxon>
        <taxon>Spirochaetota</taxon>
        <taxon>Spirochaetia</taxon>
        <taxon>Leptospirales</taxon>
        <taxon>Leptospiraceae</taxon>
        <taxon>Leptospira</taxon>
    </lineage>
</organism>
<dbReference type="AlphaFoldDB" id="A0A4V3JXN9"/>
<keyword evidence="3" id="KW-1185">Reference proteome</keyword>
<feature type="non-terminal residue" evidence="2">
    <location>
        <position position="1"/>
    </location>
</feature>
<accession>A0A4V3JXN9</accession>
<dbReference type="Proteomes" id="UP000298058">
    <property type="component" value="Unassembled WGS sequence"/>
</dbReference>
<evidence type="ECO:0000313" key="3">
    <source>
        <dbReference type="Proteomes" id="UP000298058"/>
    </source>
</evidence>
<evidence type="ECO:0000313" key="2">
    <source>
        <dbReference type="EMBL" id="TGN17770.1"/>
    </source>
</evidence>
<dbReference type="SUPFAM" id="SSF53474">
    <property type="entry name" value="alpha/beta-Hydrolases"/>
    <property type="match status" value="1"/>
</dbReference>
<dbReference type="Pfam" id="PF26363">
    <property type="entry name" value="Phospholipase-like"/>
    <property type="match status" value="1"/>
</dbReference>
<dbReference type="InterPro" id="IPR029058">
    <property type="entry name" value="AB_hydrolase_fold"/>
</dbReference>
<protein>
    <submittedName>
        <fullName evidence="2">TIGR04388 family protein</fullName>
    </submittedName>
</protein>
<dbReference type="InterPro" id="IPR030885">
    <property type="entry name" value="Lepto_longest"/>
</dbReference>